<sequence>MIVEVCANSLESALNAQKAGADRIELCAELGVGGVTPSYGLLKLIKKHITIPVNVLIRPRSGDFTYSDLEFEIMKHDIEMCRELGFNGIVSGVLHKDFTLDFERTKELIRITRPLDFTFHRAFDWVKDPIATFRQLELLGVNSLLSSGLQKTSLMGMAQLWELHGIAERIVVMPGGGIRETNVQQFKEKGFGAVHLSGIQFHKTLKNPPPIPMSTPSFLRDDEVGISDYGVLKKVVRLVKE</sequence>
<evidence type="ECO:0000313" key="4">
    <source>
        <dbReference type="Proteomes" id="UP001597532"/>
    </source>
</evidence>
<dbReference type="InterPro" id="IPR005627">
    <property type="entry name" value="CutC-like"/>
</dbReference>
<comment type="caution">
    <text evidence="2">Once thought to be involved in copper homeostasis, experiments in E.coli have shown this is not the case.</text>
</comment>
<dbReference type="Pfam" id="PF03932">
    <property type="entry name" value="CutC"/>
    <property type="match status" value="1"/>
</dbReference>
<gene>
    <name evidence="2" type="primary">cutC</name>
    <name evidence="3" type="ORF">ACFS1K_05270</name>
</gene>
<dbReference type="RefSeq" id="WP_251808862.1">
    <property type="nucleotide sequence ID" value="NZ_CP166679.1"/>
</dbReference>
<comment type="subcellular location">
    <subcellularLocation>
        <location evidence="2">Cytoplasm</location>
    </subcellularLocation>
</comment>
<evidence type="ECO:0000256" key="1">
    <source>
        <dbReference type="ARBA" id="ARBA00007768"/>
    </source>
</evidence>
<dbReference type="PANTHER" id="PTHR12598">
    <property type="entry name" value="COPPER HOMEOSTASIS PROTEIN CUTC"/>
    <property type="match status" value="1"/>
</dbReference>
<comment type="caution">
    <text evidence="3">The sequence shown here is derived from an EMBL/GenBank/DDBJ whole genome shotgun (WGS) entry which is preliminary data.</text>
</comment>
<dbReference type="Proteomes" id="UP001597532">
    <property type="component" value="Unassembled WGS sequence"/>
</dbReference>
<dbReference type="InterPro" id="IPR036822">
    <property type="entry name" value="CutC-like_dom_sf"/>
</dbReference>
<organism evidence="3 4">
    <name type="scientific">Arenibacter antarcticus</name>
    <dbReference type="NCBI Taxonomy" id="2040469"/>
    <lineage>
        <taxon>Bacteria</taxon>
        <taxon>Pseudomonadati</taxon>
        <taxon>Bacteroidota</taxon>
        <taxon>Flavobacteriia</taxon>
        <taxon>Flavobacteriales</taxon>
        <taxon>Flavobacteriaceae</taxon>
        <taxon>Arenibacter</taxon>
    </lineage>
</organism>
<name>A0ABW5VCV6_9FLAO</name>
<accession>A0ABW5VCV6</accession>
<dbReference type="HAMAP" id="MF_00795">
    <property type="entry name" value="CutC"/>
    <property type="match status" value="1"/>
</dbReference>
<comment type="similarity">
    <text evidence="1 2">Belongs to the CutC family.</text>
</comment>
<evidence type="ECO:0000313" key="3">
    <source>
        <dbReference type="EMBL" id="MFD2789166.1"/>
    </source>
</evidence>
<dbReference type="Gene3D" id="3.20.20.380">
    <property type="entry name" value="Copper homeostasis (CutC) domain"/>
    <property type="match status" value="1"/>
</dbReference>
<protein>
    <recommendedName>
        <fullName evidence="2">PF03932 family protein CutC</fullName>
    </recommendedName>
</protein>
<evidence type="ECO:0000256" key="2">
    <source>
        <dbReference type="HAMAP-Rule" id="MF_00795"/>
    </source>
</evidence>
<proteinExistence type="inferred from homology"/>
<reference evidence="4" key="1">
    <citation type="journal article" date="2019" name="Int. J. Syst. Evol. Microbiol.">
        <title>The Global Catalogue of Microorganisms (GCM) 10K type strain sequencing project: providing services to taxonomists for standard genome sequencing and annotation.</title>
        <authorList>
            <consortium name="The Broad Institute Genomics Platform"/>
            <consortium name="The Broad Institute Genome Sequencing Center for Infectious Disease"/>
            <person name="Wu L."/>
            <person name="Ma J."/>
        </authorList>
    </citation>
    <scope>NUCLEOTIDE SEQUENCE [LARGE SCALE GENOMIC DNA]</scope>
    <source>
        <strain evidence="4">KCTC 52924</strain>
    </source>
</reference>
<dbReference type="EMBL" id="JBHUOK010000008">
    <property type="protein sequence ID" value="MFD2789166.1"/>
    <property type="molecule type" value="Genomic_DNA"/>
</dbReference>
<keyword evidence="4" id="KW-1185">Reference proteome</keyword>
<keyword evidence="2" id="KW-0963">Cytoplasm</keyword>
<dbReference type="PANTHER" id="PTHR12598:SF0">
    <property type="entry name" value="COPPER HOMEOSTASIS PROTEIN CUTC HOMOLOG"/>
    <property type="match status" value="1"/>
</dbReference>
<dbReference type="SUPFAM" id="SSF110395">
    <property type="entry name" value="CutC-like"/>
    <property type="match status" value="1"/>
</dbReference>